<reference evidence="2 3" key="1">
    <citation type="journal article" date="2015" name="Sci. Rep.">
        <title>Chromosome-level genome map provides insights into diverse defense mechanisms in the medicinal fungus Ganoderma sinense.</title>
        <authorList>
            <person name="Zhu Y."/>
            <person name="Xu J."/>
            <person name="Sun C."/>
            <person name="Zhou S."/>
            <person name="Xu H."/>
            <person name="Nelson D.R."/>
            <person name="Qian J."/>
            <person name="Song J."/>
            <person name="Luo H."/>
            <person name="Xiang L."/>
            <person name="Li Y."/>
            <person name="Xu Z."/>
            <person name="Ji A."/>
            <person name="Wang L."/>
            <person name="Lu S."/>
            <person name="Hayward A."/>
            <person name="Sun W."/>
            <person name="Li X."/>
            <person name="Schwartz D.C."/>
            <person name="Wang Y."/>
            <person name="Chen S."/>
        </authorList>
    </citation>
    <scope>NUCLEOTIDE SEQUENCE [LARGE SCALE GENOMIC DNA]</scope>
    <source>
        <strain evidence="2 3">ZZ0214-1</strain>
    </source>
</reference>
<protein>
    <recommendedName>
        <fullName evidence="4">Arrestin-like N-terminal domain-containing protein</fullName>
    </recommendedName>
</protein>
<name>A0A2G8SVF3_9APHY</name>
<dbReference type="OrthoDB" id="2751143at2759"/>
<feature type="region of interest" description="Disordered" evidence="1">
    <location>
        <begin position="366"/>
        <end position="421"/>
    </location>
</feature>
<dbReference type="Gene3D" id="2.60.40.640">
    <property type="match status" value="1"/>
</dbReference>
<evidence type="ECO:0000313" key="2">
    <source>
        <dbReference type="EMBL" id="PIL37730.1"/>
    </source>
</evidence>
<evidence type="ECO:0008006" key="4">
    <source>
        <dbReference type="Google" id="ProtNLM"/>
    </source>
</evidence>
<gene>
    <name evidence="2" type="ORF">GSI_01424</name>
</gene>
<dbReference type="STRING" id="1077348.A0A2G8SVF3"/>
<dbReference type="Proteomes" id="UP000230002">
    <property type="component" value="Unassembled WGS sequence"/>
</dbReference>
<comment type="caution">
    <text evidence="2">The sequence shown here is derived from an EMBL/GenBank/DDBJ whole genome shotgun (WGS) entry which is preliminary data.</text>
</comment>
<evidence type="ECO:0000313" key="3">
    <source>
        <dbReference type="Proteomes" id="UP000230002"/>
    </source>
</evidence>
<dbReference type="AlphaFoldDB" id="A0A2G8SVF3"/>
<proteinExistence type="predicted"/>
<evidence type="ECO:0000256" key="1">
    <source>
        <dbReference type="SAM" id="MobiDB-lite"/>
    </source>
</evidence>
<dbReference type="EMBL" id="AYKW01000001">
    <property type="protein sequence ID" value="PIL37730.1"/>
    <property type="molecule type" value="Genomic_DNA"/>
</dbReference>
<organism evidence="2 3">
    <name type="scientific">Ganoderma sinense ZZ0214-1</name>
    <dbReference type="NCBI Taxonomy" id="1077348"/>
    <lineage>
        <taxon>Eukaryota</taxon>
        <taxon>Fungi</taxon>
        <taxon>Dikarya</taxon>
        <taxon>Basidiomycota</taxon>
        <taxon>Agaricomycotina</taxon>
        <taxon>Agaricomycetes</taxon>
        <taxon>Polyporales</taxon>
        <taxon>Polyporaceae</taxon>
        <taxon>Ganoderma</taxon>
    </lineage>
</organism>
<dbReference type="InterPro" id="IPR014752">
    <property type="entry name" value="Arrestin-like_C"/>
</dbReference>
<sequence length="441" mass="48835">MTSNPAAASSLLPRILHPFSLVIPPTTYCPGSDVHGEVLLEFPKIQDEQIDEVVVELRGTLKMATSDSSDRVSPQPQALLGVKTSVWKRGSTYPPSDSHILRVPFRFHLPSDPRILPSVHWTEWHDFVSIVYYVEATALRPTTLFGSEKKIREQLVVVPRGDPSLCTSIRSLGNLEGGPMWKTAHKEQQMRRGISFWTLQLLVPNEHGILPHCIDIPLLIRIKTTTARLPRVKADRHLQDKPIFPAIAIAANTPISITIRQNFAVRAIGASCDLTNKFTLACIKEQDLPRSSYHKHWEDDTRRGDAREMGRWVQHWTFEPKVKFNRFPPTFSSEFVDCAYTVSVQVPFPGVGNNVKVSIPITLDSGIDRATPRRSGGGPAASALEDAPTQTSFGAEAGVGADPSPGGTEIPCDEQPPSRLPTYFEAVYSDNRERDGSARPG</sequence>
<accession>A0A2G8SVF3</accession>
<keyword evidence="3" id="KW-1185">Reference proteome</keyword>